<dbReference type="AlphaFoldDB" id="A0A4Z1PBT0"/>
<dbReference type="EMBL" id="SNSC02000011">
    <property type="protein sequence ID" value="TID19984.1"/>
    <property type="molecule type" value="Genomic_DNA"/>
</dbReference>
<protein>
    <submittedName>
        <fullName evidence="2">Uncharacterized protein</fullName>
    </submittedName>
</protein>
<comment type="caution">
    <text evidence="2">The sequence shown here is derived from an EMBL/GenBank/DDBJ whole genome shotgun (WGS) entry which is preliminary data.</text>
</comment>
<keyword evidence="3" id="KW-1185">Reference proteome</keyword>
<sequence>MADKKDFQKYFELQRLQEKARRVVKAIDLWIHHELALFRGAMPYEAPSPLPTSSPSLGISVDRQAAVTSPAS</sequence>
<dbReference type="Proteomes" id="UP000298493">
    <property type="component" value="Unassembled WGS sequence"/>
</dbReference>
<evidence type="ECO:0000313" key="2">
    <source>
        <dbReference type="EMBL" id="TID19984.1"/>
    </source>
</evidence>
<proteinExistence type="predicted"/>
<feature type="region of interest" description="Disordered" evidence="1">
    <location>
        <begin position="48"/>
        <end position="72"/>
    </location>
</feature>
<organism evidence="2 3">
    <name type="scientific">Venturia nashicola</name>
    <dbReference type="NCBI Taxonomy" id="86259"/>
    <lineage>
        <taxon>Eukaryota</taxon>
        <taxon>Fungi</taxon>
        <taxon>Dikarya</taxon>
        <taxon>Ascomycota</taxon>
        <taxon>Pezizomycotina</taxon>
        <taxon>Dothideomycetes</taxon>
        <taxon>Pleosporomycetidae</taxon>
        <taxon>Venturiales</taxon>
        <taxon>Venturiaceae</taxon>
        <taxon>Venturia</taxon>
    </lineage>
</organism>
<name>A0A4Z1PBT0_9PEZI</name>
<evidence type="ECO:0000313" key="3">
    <source>
        <dbReference type="Proteomes" id="UP000298493"/>
    </source>
</evidence>
<gene>
    <name evidence="2" type="ORF">E6O75_ATG07444</name>
</gene>
<reference evidence="2 3" key="1">
    <citation type="submission" date="2019-04" db="EMBL/GenBank/DDBJ databases">
        <title>High contiguity whole genome sequence and gene annotation resource for two Venturia nashicola isolates.</title>
        <authorList>
            <person name="Prokchorchik M."/>
            <person name="Won K."/>
            <person name="Lee Y."/>
            <person name="Choi E.D."/>
            <person name="Segonzac C."/>
            <person name="Sohn K.H."/>
        </authorList>
    </citation>
    <scope>NUCLEOTIDE SEQUENCE [LARGE SCALE GENOMIC DNA]</scope>
    <source>
        <strain evidence="2 3">PRI2</strain>
    </source>
</reference>
<evidence type="ECO:0000256" key="1">
    <source>
        <dbReference type="SAM" id="MobiDB-lite"/>
    </source>
</evidence>
<accession>A0A4Z1PBT0</accession>